<evidence type="ECO:0000256" key="4">
    <source>
        <dbReference type="ARBA" id="ARBA00022679"/>
    </source>
</evidence>
<dbReference type="PANTHER" id="PTHR10993">
    <property type="entry name" value="OCTANOYLTRANSFERASE"/>
    <property type="match status" value="1"/>
</dbReference>
<dbReference type="PIRSF" id="PIRSF016262">
    <property type="entry name" value="LPLase"/>
    <property type="match status" value="1"/>
</dbReference>
<evidence type="ECO:0000256" key="6">
    <source>
        <dbReference type="PIRSR" id="PIRSR016262-1"/>
    </source>
</evidence>
<evidence type="ECO:0000256" key="3">
    <source>
        <dbReference type="ARBA" id="ARBA00012334"/>
    </source>
</evidence>
<dbReference type="PROSITE" id="PS51733">
    <property type="entry name" value="BPL_LPL_CATALYTIC"/>
    <property type="match status" value="1"/>
</dbReference>
<dbReference type="SUPFAM" id="SSF55681">
    <property type="entry name" value="Class II aaRS and biotin synthetases"/>
    <property type="match status" value="1"/>
</dbReference>
<gene>
    <name evidence="10" type="ORF">ACHAWO_010987</name>
</gene>
<dbReference type="PANTHER" id="PTHR10993:SF7">
    <property type="entry name" value="LIPOYLTRANSFERASE 2, MITOCHONDRIAL-RELATED"/>
    <property type="match status" value="1"/>
</dbReference>
<comment type="similarity">
    <text evidence="2">Belongs to the LipB family.</text>
</comment>
<accession>A0ABD3NNE6</accession>
<evidence type="ECO:0000313" key="10">
    <source>
        <dbReference type="EMBL" id="KAL3776271.1"/>
    </source>
</evidence>
<dbReference type="InterPro" id="IPR000544">
    <property type="entry name" value="Octanoyltransferase"/>
</dbReference>
<dbReference type="InterPro" id="IPR020605">
    <property type="entry name" value="Octanoyltransferase_CS"/>
</dbReference>
<name>A0ABD3NNE6_9STRA</name>
<dbReference type="PROSITE" id="PS01313">
    <property type="entry name" value="LIPB"/>
    <property type="match status" value="1"/>
</dbReference>
<dbReference type="GO" id="GO:0033819">
    <property type="term" value="F:lipoyl(octanoyl) transferase activity"/>
    <property type="evidence" value="ECO:0007669"/>
    <property type="project" value="UniProtKB-EC"/>
</dbReference>
<feature type="binding site" evidence="7">
    <location>
        <begin position="162"/>
        <end position="169"/>
    </location>
    <ligand>
        <name>substrate</name>
    </ligand>
</feature>
<keyword evidence="4" id="KW-0808">Transferase</keyword>
<feature type="site" description="Lowers pKa of active site Cys" evidence="8">
    <location>
        <position position="228"/>
    </location>
</feature>
<proteinExistence type="inferred from homology"/>
<evidence type="ECO:0000256" key="2">
    <source>
        <dbReference type="ARBA" id="ARBA00007907"/>
    </source>
</evidence>
<dbReference type="InterPro" id="IPR004143">
    <property type="entry name" value="BPL_LPL_catalytic"/>
</dbReference>
<dbReference type="Pfam" id="PF21948">
    <property type="entry name" value="LplA-B_cat"/>
    <property type="match status" value="1"/>
</dbReference>
<comment type="pathway">
    <text evidence="1">Protein modification; protein lipoylation via endogenous pathway; protein N(6)-(lipoyl)lysine from octanoyl-[acyl-carrier-protein]: step 1/2.</text>
</comment>
<protein>
    <recommendedName>
        <fullName evidence="3">lipoyl(octanoyl) transferase</fullName>
        <ecNumber evidence="3">2.3.1.181</ecNumber>
    </recommendedName>
</protein>
<dbReference type="EC" id="2.3.1.181" evidence="3"/>
<evidence type="ECO:0000256" key="8">
    <source>
        <dbReference type="PIRSR" id="PIRSR016262-3"/>
    </source>
</evidence>
<feature type="binding site" evidence="7">
    <location>
        <begin position="231"/>
        <end position="233"/>
    </location>
    <ligand>
        <name>substrate</name>
    </ligand>
</feature>
<reference evidence="10 11" key="1">
    <citation type="submission" date="2024-10" db="EMBL/GenBank/DDBJ databases">
        <title>Updated reference genomes for cyclostephanoid diatoms.</title>
        <authorList>
            <person name="Roberts W.R."/>
            <person name="Alverson A.J."/>
        </authorList>
    </citation>
    <scope>NUCLEOTIDE SEQUENCE [LARGE SCALE GENOMIC DNA]</scope>
    <source>
        <strain evidence="10 11">AJA010-31</strain>
    </source>
</reference>
<keyword evidence="11" id="KW-1185">Reference proteome</keyword>
<evidence type="ECO:0000256" key="1">
    <source>
        <dbReference type="ARBA" id="ARBA00004821"/>
    </source>
</evidence>
<evidence type="ECO:0000259" key="9">
    <source>
        <dbReference type="PROSITE" id="PS51733"/>
    </source>
</evidence>
<sequence length="312" mass="35554">MLRPVSKRCIQCTHISKRRFSTSEFSVTVRSSLGKTTPYVKGWVWQHVLLEKRLQHLRQSNSHVNIQDNDWLLLFEHDSVYTLGRGASEEHLKFLTNEDNEALERLSKKYRGDNAARLQLRSKIQSSEENDDQQVQALIEGGIIQDTPVYAPNNAPIYRIERGGEVTYHGPGQLVLYPMLNLRRAPYQQDLHWYLRQIEEVIIRTLRQYGIESNRDEINTGVWVGSNKIAAVGVSSSRWITTHGCALNVKPNLEFFNKEIITPCGIEERDVTSLYDLMGDDCPSVQEVAGVVVQSFGDVFGVDMTEGNSMQT</sequence>
<keyword evidence="5" id="KW-0012">Acyltransferase</keyword>
<dbReference type="EMBL" id="JALLPJ020001106">
    <property type="protein sequence ID" value="KAL3776271.1"/>
    <property type="molecule type" value="Genomic_DNA"/>
</dbReference>
<feature type="active site" description="Acyl-thioester intermediate" evidence="6">
    <location>
        <position position="264"/>
    </location>
</feature>
<dbReference type="InterPro" id="IPR045864">
    <property type="entry name" value="aa-tRNA-synth_II/BPL/LPL"/>
</dbReference>
<dbReference type="CDD" id="cd16444">
    <property type="entry name" value="LipB"/>
    <property type="match status" value="1"/>
</dbReference>
<dbReference type="Gene3D" id="3.30.930.10">
    <property type="entry name" value="Bira Bifunctional Protein, Domain 2"/>
    <property type="match status" value="1"/>
</dbReference>
<dbReference type="HAMAP" id="MF_00013">
    <property type="entry name" value="LipB"/>
    <property type="match status" value="1"/>
</dbReference>
<comment type="caution">
    <text evidence="10">The sequence shown here is derived from an EMBL/GenBank/DDBJ whole genome shotgun (WGS) entry which is preliminary data.</text>
</comment>
<organism evidence="10 11">
    <name type="scientific">Cyclotella atomus</name>
    <dbReference type="NCBI Taxonomy" id="382360"/>
    <lineage>
        <taxon>Eukaryota</taxon>
        <taxon>Sar</taxon>
        <taxon>Stramenopiles</taxon>
        <taxon>Ochrophyta</taxon>
        <taxon>Bacillariophyta</taxon>
        <taxon>Coscinodiscophyceae</taxon>
        <taxon>Thalassiosirophycidae</taxon>
        <taxon>Stephanodiscales</taxon>
        <taxon>Stephanodiscaceae</taxon>
        <taxon>Cyclotella</taxon>
    </lineage>
</organism>
<feature type="binding site" evidence="7">
    <location>
        <begin position="244"/>
        <end position="246"/>
    </location>
    <ligand>
        <name>substrate</name>
    </ligand>
</feature>
<evidence type="ECO:0000256" key="7">
    <source>
        <dbReference type="PIRSR" id="PIRSR016262-2"/>
    </source>
</evidence>
<evidence type="ECO:0000313" key="11">
    <source>
        <dbReference type="Proteomes" id="UP001530400"/>
    </source>
</evidence>
<dbReference type="Proteomes" id="UP001530400">
    <property type="component" value="Unassembled WGS sequence"/>
</dbReference>
<dbReference type="NCBIfam" id="TIGR00214">
    <property type="entry name" value="lipB"/>
    <property type="match status" value="1"/>
</dbReference>
<feature type="domain" description="BPL/LPL catalytic" evidence="9">
    <location>
        <begin position="66"/>
        <end position="304"/>
    </location>
</feature>
<evidence type="ECO:0000256" key="5">
    <source>
        <dbReference type="ARBA" id="ARBA00023315"/>
    </source>
</evidence>
<dbReference type="AlphaFoldDB" id="A0ABD3NNE6"/>